<evidence type="ECO:0000313" key="3">
    <source>
        <dbReference type="EMBL" id="MBO1248629.1"/>
    </source>
</evidence>
<dbReference type="Pfam" id="PF13386">
    <property type="entry name" value="DsbD_2"/>
    <property type="match status" value="1"/>
</dbReference>
<dbReference type="PANTHER" id="PTHR42208">
    <property type="entry name" value="HEAVY METAL TRANSPORTER-RELATED"/>
    <property type="match status" value="1"/>
</dbReference>
<evidence type="ECO:0000256" key="1">
    <source>
        <dbReference type="SAM" id="Phobius"/>
    </source>
</evidence>
<feature type="domain" description="Urease accessory protein UreH-like transmembrane" evidence="2">
    <location>
        <begin position="9"/>
        <end position="211"/>
    </location>
</feature>
<dbReference type="InterPro" id="IPR039447">
    <property type="entry name" value="UreH-like_TM_dom"/>
</dbReference>
<accession>A0A939KCU0</accession>
<dbReference type="RefSeq" id="WP_207574183.1">
    <property type="nucleotide sequence ID" value="NZ_JAFNME010000003.1"/>
</dbReference>
<keyword evidence="4" id="KW-1185">Reference proteome</keyword>
<dbReference type="PANTHER" id="PTHR42208:SF1">
    <property type="entry name" value="HEAVY METAL TRANSPORTER"/>
    <property type="match status" value="1"/>
</dbReference>
<feature type="transmembrane region" description="Helical" evidence="1">
    <location>
        <begin position="54"/>
        <end position="74"/>
    </location>
</feature>
<evidence type="ECO:0000313" key="4">
    <source>
        <dbReference type="Proteomes" id="UP000664731"/>
    </source>
</evidence>
<keyword evidence="1" id="KW-1133">Transmembrane helix</keyword>
<dbReference type="Proteomes" id="UP000664731">
    <property type="component" value="Unassembled WGS sequence"/>
</dbReference>
<evidence type="ECO:0000259" key="2">
    <source>
        <dbReference type="Pfam" id="PF13386"/>
    </source>
</evidence>
<keyword evidence="1" id="KW-0812">Transmembrane</keyword>
<dbReference type="AlphaFoldDB" id="A0A939KCU0"/>
<gene>
    <name evidence="3" type="ORF">J1777_02090</name>
</gene>
<feature type="transmembrane region" description="Helical" evidence="1">
    <location>
        <begin position="162"/>
        <end position="185"/>
    </location>
</feature>
<feature type="transmembrane region" description="Helical" evidence="1">
    <location>
        <begin position="80"/>
        <end position="101"/>
    </location>
</feature>
<feature type="transmembrane region" description="Helical" evidence="1">
    <location>
        <begin position="197"/>
        <end position="215"/>
    </location>
</feature>
<keyword evidence="1" id="KW-0472">Membrane</keyword>
<feature type="transmembrane region" description="Helical" evidence="1">
    <location>
        <begin position="131"/>
        <end position="156"/>
    </location>
</feature>
<protein>
    <submittedName>
        <fullName evidence="3">Sulfite exporter TauE/SafE family protein</fullName>
    </submittedName>
</protein>
<organism evidence="3 4">
    <name type="scientific">Comamonas denitrificans</name>
    <dbReference type="NCBI Taxonomy" id="117506"/>
    <lineage>
        <taxon>Bacteria</taxon>
        <taxon>Pseudomonadati</taxon>
        <taxon>Pseudomonadota</taxon>
        <taxon>Betaproteobacteria</taxon>
        <taxon>Burkholderiales</taxon>
        <taxon>Comamonadaceae</taxon>
        <taxon>Comamonas</taxon>
    </lineage>
</organism>
<comment type="caution">
    <text evidence="3">The sequence shown here is derived from an EMBL/GenBank/DDBJ whole genome shotgun (WGS) entry which is preliminary data.</text>
</comment>
<feature type="transmembrane region" description="Helical" evidence="1">
    <location>
        <begin position="6"/>
        <end position="33"/>
    </location>
</feature>
<reference evidence="3" key="1">
    <citation type="submission" date="2021-03" db="EMBL/GenBank/DDBJ databases">
        <title>Comamonas denitrificans.</title>
        <authorList>
            <person name="Finster K."/>
        </authorList>
    </citation>
    <scope>NUCLEOTIDE SEQUENCE</scope>
    <source>
        <strain evidence="3">MM2021_4</strain>
    </source>
</reference>
<dbReference type="EMBL" id="JAFNME010000003">
    <property type="protein sequence ID" value="MBO1248629.1"/>
    <property type="molecule type" value="Genomic_DNA"/>
</dbReference>
<name>A0A939KCU0_9BURK</name>
<proteinExistence type="predicted"/>
<sequence>MLISLLWTTLFMGLVGGPHCLVMCAAPCALVASGGASDQAASRWRWLSFHVGRLLGYSALGALAAWAMGEMAWLASTTTWLRPVWTGMHLAILFWGGLMLLQGQQPRWLEAGGRAVWRKVQPLVTQPSGSFLAGMAWALLPCGLLYSAVLTAALAANPGFGALSMLAFGVGSGLWLWLAPLAWRLLQGAVGRWRSDWGTRAAGAMLVGVALWALWLDAVHGPELWCAT</sequence>